<reference evidence="5" key="1">
    <citation type="journal article" date="2019" name="Int. J. Syst. Evol. Microbiol.">
        <title>The Global Catalogue of Microorganisms (GCM) 10K type strain sequencing project: providing services to taxonomists for standard genome sequencing and annotation.</title>
        <authorList>
            <consortium name="The Broad Institute Genomics Platform"/>
            <consortium name="The Broad Institute Genome Sequencing Center for Infectious Disease"/>
            <person name="Wu L."/>
            <person name="Ma J."/>
        </authorList>
    </citation>
    <scope>NUCLEOTIDE SEQUENCE [LARGE SCALE GENOMIC DNA]</scope>
    <source>
        <strain evidence="5">XZYJT-10</strain>
    </source>
</reference>
<evidence type="ECO:0000259" key="3">
    <source>
        <dbReference type="Pfam" id="PF13828"/>
    </source>
</evidence>
<sequence length="250" mass="25983">MSDQYPPPGSVPPPVYGQPVYPPAPGYPGFPPPADPGINGFAIASLVSGIAAIILPCIAPLAVIFGVVALNQIRGRGQRGRGLAIAGFVTAGAGVLVTLGIFVLALALAPTTSASHPPADVVAPTSVASTPTAQPTTDEATPTDEPSFVIGECLDNIGGYPTHASCSAKHDGEIYAMFNLANGTWPGKSTVEKKAESGCGTRLSKWADHPSTLDFYYMYPDQDDWPDDRGVICIAVDTNDKKLTGSVRHR</sequence>
<feature type="transmembrane region" description="Helical" evidence="2">
    <location>
        <begin position="82"/>
        <end position="108"/>
    </location>
</feature>
<feature type="compositionally biased region" description="Low complexity" evidence="1">
    <location>
        <begin position="130"/>
        <end position="145"/>
    </location>
</feature>
<feature type="region of interest" description="Disordered" evidence="1">
    <location>
        <begin position="123"/>
        <end position="145"/>
    </location>
</feature>
<evidence type="ECO:0000256" key="2">
    <source>
        <dbReference type="SAM" id="Phobius"/>
    </source>
</evidence>
<proteinExistence type="predicted"/>
<evidence type="ECO:0000256" key="1">
    <source>
        <dbReference type="SAM" id="MobiDB-lite"/>
    </source>
</evidence>
<evidence type="ECO:0000313" key="4">
    <source>
        <dbReference type="EMBL" id="MFC7280204.1"/>
    </source>
</evidence>
<name>A0ABW2I5N3_9ACTN</name>
<dbReference type="RefSeq" id="WP_378978265.1">
    <property type="nucleotide sequence ID" value="NZ_JBHTBJ010000089.1"/>
</dbReference>
<dbReference type="Pfam" id="PF13828">
    <property type="entry name" value="DUF4190"/>
    <property type="match status" value="1"/>
</dbReference>
<feature type="domain" description="DUF4190" evidence="3">
    <location>
        <begin position="42"/>
        <end position="99"/>
    </location>
</feature>
<comment type="caution">
    <text evidence="4">The sequence shown here is derived from an EMBL/GenBank/DDBJ whole genome shotgun (WGS) entry which is preliminary data.</text>
</comment>
<keyword evidence="2" id="KW-1133">Transmembrane helix</keyword>
<dbReference type="Proteomes" id="UP001596548">
    <property type="component" value="Unassembled WGS sequence"/>
</dbReference>
<gene>
    <name evidence="4" type="ORF">ACFQS1_40140</name>
</gene>
<protein>
    <submittedName>
        <fullName evidence="4">DUF4190 domain-containing protein</fullName>
    </submittedName>
</protein>
<keyword evidence="2" id="KW-0472">Membrane</keyword>
<feature type="transmembrane region" description="Helical" evidence="2">
    <location>
        <begin position="41"/>
        <end position="70"/>
    </location>
</feature>
<accession>A0ABW2I5N3</accession>
<organism evidence="4 5">
    <name type="scientific">Paractinoplanes rhizophilus</name>
    <dbReference type="NCBI Taxonomy" id="1416877"/>
    <lineage>
        <taxon>Bacteria</taxon>
        <taxon>Bacillati</taxon>
        <taxon>Actinomycetota</taxon>
        <taxon>Actinomycetes</taxon>
        <taxon>Micromonosporales</taxon>
        <taxon>Micromonosporaceae</taxon>
        <taxon>Paractinoplanes</taxon>
    </lineage>
</organism>
<evidence type="ECO:0000313" key="5">
    <source>
        <dbReference type="Proteomes" id="UP001596548"/>
    </source>
</evidence>
<dbReference type="EMBL" id="JBHTBJ010000089">
    <property type="protein sequence ID" value="MFC7280204.1"/>
    <property type="molecule type" value="Genomic_DNA"/>
</dbReference>
<keyword evidence="5" id="KW-1185">Reference proteome</keyword>
<keyword evidence="2" id="KW-0812">Transmembrane</keyword>
<dbReference type="InterPro" id="IPR025241">
    <property type="entry name" value="DUF4190"/>
</dbReference>